<dbReference type="InterPro" id="IPR049163">
    <property type="entry name" value="Pif1-like_2B_dom"/>
</dbReference>
<sequence>MLISNNDGDENSEYKIQYYNIKDGKFKDLEISIDDHNNRRLVVNNESPLRVKFVKAGDDSAGKMSIIAIRILCYAICNQDPQDELAEVYTTEFLNTICDSGLPYHQLKLKVGAQIMLLRNINRSMGLCNVTRLILTRMCEHVIEASIISGKFAGEKVLIACMLISHSDYKLPFKFERRQFPVVLSFAMTINKSQGQTLSNVGIYLPRPVFSHDQLYVAVSRVKKRSSLKILVTDANRRQIRTTTNVVFKEIFQNVK</sequence>
<keyword evidence="2" id="KW-0547">Nucleotide-binding</keyword>
<dbReference type="InterPro" id="IPR011065">
    <property type="entry name" value="Kunitz_inhibitor_STI-like_sf"/>
</dbReference>
<evidence type="ECO:0000259" key="1">
    <source>
        <dbReference type="Pfam" id="PF21530"/>
    </source>
</evidence>
<organism evidence="2 3">
    <name type="scientific">Senna tora</name>
    <dbReference type="NCBI Taxonomy" id="362788"/>
    <lineage>
        <taxon>Eukaryota</taxon>
        <taxon>Viridiplantae</taxon>
        <taxon>Streptophyta</taxon>
        <taxon>Embryophyta</taxon>
        <taxon>Tracheophyta</taxon>
        <taxon>Spermatophyta</taxon>
        <taxon>Magnoliopsida</taxon>
        <taxon>eudicotyledons</taxon>
        <taxon>Gunneridae</taxon>
        <taxon>Pentapetalae</taxon>
        <taxon>rosids</taxon>
        <taxon>fabids</taxon>
        <taxon>Fabales</taxon>
        <taxon>Fabaceae</taxon>
        <taxon>Caesalpinioideae</taxon>
        <taxon>Cassia clade</taxon>
        <taxon>Senna</taxon>
    </lineage>
</organism>
<dbReference type="PANTHER" id="PTHR23274:SF48">
    <property type="entry name" value="ATP-DEPENDENT DNA HELICASE"/>
    <property type="match status" value="1"/>
</dbReference>
<dbReference type="GO" id="GO:0006260">
    <property type="term" value="P:DNA replication"/>
    <property type="evidence" value="ECO:0007669"/>
    <property type="project" value="TreeGrafter"/>
</dbReference>
<dbReference type="Pfam" id="PF21530">
    <property type="entry name" value="Pif1_2B_dom"/>
    <property type="match status" value="1"/>
</dbReference>
<evidence type="ECO:0000313" key="2">
    <source>
        <dbReference type="EMBL" id="KAF7820299.1"/>
    </source>
</evidence>
<protein>
    <submittedName>
        <fullName evidence="2">ATP-dependent DNA helicase PIF1-like</fullName>
    </submittedName>
</protein>
<dbReference type="GO" id="GO:0004386">
    <property type="term" value="F:helicase activity"/>
    <property type="evidence" value="ECO:0007669"/>
    <property type="project" value="UniProtKB-KW"/>
</dbReference>
<evidence type="ECO:0000313" key="3">
    <source>
        <dbReference type="Proteomes" id="UP000634136"/>
    </source>
</evidence>
<reference evidence="2" key="1">
    <citation type="submission" date="2020-09" db="EMBL/GenBank/DDBJ databases">
        <title>Genome-Enabled Discovery of Anthraquinone Biosynthesis in Senna tora.</title>
        <authorList>
            <person name="Kang S.-H."/>
            <person name="Pandey R.P."/>
            <person name="Lee C.-M."/>
            <person name="Sim J.-S."/>
            <person name="Jeong J.-T."/>
            <person name="Choi B.-S."/>
            <person name="Jung M."/>
            <person name="Ginzburg D."/>
            <person name="Zhao K."/>
            <person name="Won S.Y."/>
            <person name="Oh T.-J."/>
            <person name="Yu Y."/>
            <person name="Kim N.-H."/>
            <person name="Lee O.R."/>
            <person name="Lee T.-H."/>
            <person name="Bashyal P."/>
            <person name="Kim T.-S."/>
            <person name="Lee W.-H."/>
            <person name="Kawkins C."/>
            <person name="Kim C.-K."/>
            <person name="Kim J.S."/>
            <person name="Ahn B.O."/>
            <person name="Rhee S.Y."/>
            <person name="Sohng J.K."/>
        </authorList>
    </citation>
    <scope>NUCLEOTIDE SEQUENCE</scope>
    <source>
        <tissue evidence="2">Leaf</tissue>
    </source>
</reference>
<dbReference type="SUPFAM" id="SSF50386">
    <property type="entry name" value="STI-like"/>
    <property type="match status" value="1"/>
</dbReference>
<dbReference type="EMBL" id="JAAIUW010000008">
    <property type="protein sequence ID" value="KAF7820299.1"/>
    <property type="molecule type" value="Genomic_DNA"/>
</dbReference>
<dbReference type="Proteomes" id="UP000634136">
    <property type="component" value="Unassembled WGS sequence"/>
</dbReference>
<dbReference type="OrthoDB" id="1934841at2759"/>
<comment type="caution">
    <text evidence="2">The sequence shown here is derived from an EMBL/GenBank/DDBJ whole genome shotgun (WGS) entry which is preliminary data.</text>
</comment>
<dbReference type="FunFam" id="3.40.50.300:FF:002884">
    <property type="entry name" value="ATP-dependent DNA helicase"/>
    <property type="match status" value="1"/>
</dbReference>
<dbReference type="Gene3D" id="3.40.50.300">
    <property type="entry name" value="P-loop containing nucleotide triphosphate hydrolases"/>
    <property type="match status" value="1"/>
</dbReference>
<keyword evidence="3" id="KW-1185">Reference proteome</keyword>
<gene>
    <name evidence="2" type="ORF">G2W53_025754</name>
</gene>
<dbReference type="AlphaFoldDB" id="A0A834TG26"/>
<dbReference type="Gene3D" id="2.80.10.50">
    <property type="match status" value="1"/>
</dbReference>
<proteinExistence type="predicted"/>
<dbReference type="InterPro" id="IPR027417">
    <property type="entry name" value="P-loop_NTPase"/>
</dbReference>
<dbReference type="SUPFAM" id="SSF52540">
    <property type="entry name" value="P-loop containing nucleoside triphosphate hydrolases"/>
    <property type="match status" value="1"/>
</dbReference>
<keyword evidence="2" id="KW-0347">Helicase</keyword>
<keyword evidence="2" id="KW-0378">Hydrolase</keyword>
<dbReference type="PANTHER" id="PTHR23274">
    <property type="entry name" value="DNA HELICASE-RELATED"/>
    <property type="match status" value="1"/>
</dbReference>
<name>A0A834TG26_9FABA</name>
<accession>A0A834TG26</accession>
<dbReference type="CDD" id="cd18809">
    <property type="entry name" value="SF1_C_RecD"/>
    <property type="match status" value="1"/>
</dbReference>
<keyword evidence="2" id="KW-0067">ATP-binding</keyword>
<feature type="domain" description="DNA helicase Pif1-like 2B" evidence="1">
    <location>
        <begin position="92"/>
        <end position="137"/>
    </location>
</feature>
<dbReference type="GO" id="GO:0005657">
    <property type="term" value="C:replication fork"/>
    <property type="evidence" value="ECO:0007669"/>
    <property type="project" value="TreeGrafter"/>
</dbReference>